<dbReference type="OrthoDB" id="8100605at2"/>
<keyword evidence="3" id="KW-1185">Reference proteome</keyword>
<evidence type="ECO:0008006" key="4">
    <source>
        <dbReference type="Google" id="ProtNLM"/>
    </source>
</evidence>
<dbReference type="RefSeq" id="WP_145719834.1">
    <property type="nucleotide sequence ID" value="NZ_BSPF01000002.1"/>
</dbReference>
<organism evidence="2 3">
    <name type="scientific">Mesorhizobium tianshanense</name>
    <dbReference type="NCBI Taxonomy" id="39844"/>
    <lineage>
        <taxon>Bacteria</taxon>
        <taxon>Pseudomonadati</taxon>
        <taxon>Pseudomonadota</taxon>
        <taxon>Alphaproteobacteria</taxon>
        <taxon>Hyphomicrobiales</taxon>
        <taxon>Phyllobacteriaceae</taxon>
        <taxon>Mesorhizobium</taxon>
    </lineage>
</organism>
<gene>
    <name evidence="2" type="ORF">IQ26_03738</name>
</gene>
<keyword evidence="1" id="KW-1133">Transmembrane helix</keyword>
<keyword evidence="1" id="KW-0472">Membrane</keyword>
<proteinExistence type="predicted"/>
<dbReference type="EMBL" id="VLKT01000023">
    <property type="protein sequence ID" value="TWI33983.1"/>
    <property type="molecule type" value="Genomic_DNA"/>
</dbReference>
<dbReference type="AlphaFoldDB" id="A0A562NPB8"/>
<sequence length="371" mass="41356">MADQKPADKYFKIEVTQRVFVDEANEDVVFYSRRAVTKEKPRVVREKDLRDALLILLDILIAVIVPRRYWARLCHFQAGARLGKHARKEFAGFVESVSCVLGGAAKSQARALFRAGRDARHRRIMLLAGELTRLRWQPRIRLSGVDGVKAALQRGNGVIIWCNQFTAQNLIGKRALHEAGITCHQVSVSEHGFSNSAFARRFLNPFLVRVENRYLAGRIVFDRGDAYQVTKRISAILKNNGVVLMTNNVYSGSTFVETRLGGSGHAQFATTPLSFAARCGAALFSMSTLEIQPFETYDAVIGSEIQVLRSEKPGLGGERSPAKAFGTLAGAVLDFRDQFEADLRRCPEQYMLWGRQAHSVVGSSQRHETDG</sequence>
<comment type="caution">
    <text evidence="2">The sequence shown here is derived from an EMBL/GenBank/DDBJ whole genome shotgun (WGS) entry which is preliminary data.</text>
</comment>
<name>A0A562NPB8_9HYPH</name>
<evidence type="ECO:0000313" key="3">
    <source>
        <dbReference type="Proteomes" id="UP000317122"/>
    </source>
</evidence>
<feature type="transmembrane region" description="Helical" evidence="1">
    <location>
        <begin position="52"/>
        <end position="70"/>
    </location>
</feature>
<evidence type="ECO:0000313" key="2">
    <source>
        <dbReference type="EMBL" id="TWI33983.1"/>
    </source>
</evidence>
<protein>
    <recommendedName>
        <fullName evidence="4">Lauroyl/myristoyl acyltransferase</fullName>
    </recommendedName>
</protein>
<dbReference type="Proteomes" id="UP000317122">
    <property type="component" value="Unassembled WGS sequence"/>
</dbReference>
<keyword evidence="1" id="KW-0812">Transmembrane</keyword>
<evidence type="ECO:0000256" key="1">
    <source>
        <dbReference type="SAM" id="Phobius"/>
    </source>
</evidence>
<reference evidence="2 3" key="1">
    <citation type="journal article" date="2015" name="Stand. Genomic Sci.">
        <title>Genomic Encyclopedia of Bacterial and Archaeal Type Strains, Phase III: the genomes of soil and plant-associated and newly described type strains.</title>
        <authorList>
            <person name="Whitman W.B."/>
            <person name="Woyke T."/>
            <person name="Klenk H.P."/>
            <person name="Zhou Y."/>
            <person name="Lilburn T.G."/>
            <person name="Beck B.J."/>
            <person name="De Vos P."/>
            <person name="Vandamme P."/>
            <person name="Eisen J.A."/>
            <person name="Garrity G."/>
            <person name="Hugenholtz P."/>
            <person name="Kyrpides N.C."/>
        </authorList>
    </citation>
    <scope>NUCLEOTIDE SEQUENCE [LARGE SCALE GENOMIC DNA]</scope>
    <source>
        <strain evidence="2 3">CGMCC 1.2546</strain>
    </source>
</reference>
<accession>A0A562NPB8</accession>